<dbReference type="SMART" id="SM00382">
    <property type="entry name" value="AAA"/>
    <property type="match status" value="1"/>
</dbReference>
<feature type="compositionally biased region" description="Low complexity" evidence="1">
    <location>
        <begin position="41"/>
        <end position="50"/>
    </location>
</feature>
<dbReference type="PANTHER" id="PTHR42759">
    <property type="entry name" value="MOXR FAMILY PROTEIN"/>
    <property type="match status" value="1"/>
</dbReference>
<gene>
    <name evidence="3" type="ORF">GCM10009809_02800</name>
</gene>
<reference evidence="3 4" key="1">
    <citation type="journal article" date="2019" name="Int. J. Syst. Evol. Microbiol.">
        <title>The Global Catalogue of Microorganisms (GCM) 10K type strain sequencing project: providing services to taxonomists for standard genome sequencing and annotation.</title>
        <authorList>
            <consortium name="The Broad Institute Genomics Platform"/>
            <consortium name="The Broad Institute Genome Sequencing Center for Infectious Disease"/>
            <person name="Wu L."/>
            <person name="Ma J."/>
        </authorList>
    </citation>
    <scope>NUCLEOTIDE SEQUENCE [LARGE SCALE GENOMIC DNA]</scope>
    <source>
        <strain evidence="3 4">JCM 15589</strain>
    </source>
</reference>
<feature type="domain" description="AAA+ ATPase" evidence="2">
    <location>
        <begin position="129"/>
        <end position="270"/>
    </location>
</feature>
<feature type="compositionally biased region" description="Low complexity" evidence="1">
    <location>
        <begin position="9"/>
        <end position="28"/>
    </location>
</feature>
<dbReference type="SUPFAM" id="SSF52540">
    <property type="entry name" value="P-loop containing nucleoside triphosphate hydrolases"/>
    <property type="match status" value="1"/>
</dbReference>
<dbReference type="Gene3D" id="1.10.8.80">
    <property type="entry name" value="Magnesium chelatase subunit I, C-Terminal domain"/>
    <property type="match status" value="1"/>
</dbReference>
<dbReference type="PANTHER" id="PTHR42759:SF1">
    <property type="entry name" value="MAGNESIUM-CHELATASE SUBUNIT CHLD"/>
    <property type="match status" value="1"/>
</dbReference>
<dbReference type="CDD" id="cd00009">
    <property type="entry name" value="AAA"/>
    <property type="match status" value="1"/>
</dbReference>
<dbReference type="Pfam" id="PF07726">
    <property type="entry name" value="AAA_3"/>
    <property type="match status" value="1"/>
</dbReference>
<organism evidence="3 4">
    <name type="scientific">Isoptericola hypogeus</name>
    <dbReference type="NCBI Taxonomy" id="300179"/>
    <lineage>
        <taxon>Bacteria</taxon>
        <taxon>Bacillati</taxon>
        <taxon>Actinomycetota</taxon>
        <taxon>Actinomycetes</taxon>
        <taxon>Micrococcales</taxon>
        <taxon>Promicromonosporaceae</taxon>
        <taxon>Isoptericola</taxon>
    </lineage>
</organism>
<keyword evidence="4" id="KW-1185">Reference proteome</keyword>
<dbReference type="EMBL" id="BAAAPM010000002">
    <property type="protein sequence ID" value="GAA1709868.1"/>
    <property type="molecule type" value="Genomic_DNA"/>
</dbReference>
<dbReference type="Proteomes" id="UP001501138">
    <property type="component" value="Unassembled WGS sequence"/>
</dbReference>
<protein>
    <submittedName>
        <fullName evidence="3">MoxR family ATPase</fullName>
    </submittedName>
</protein>
<comment type="caution">
    <text evidence="3">The sequence shown here is derived from an EMBL/GenBank/DDBJ whole genome shotgun (WGS) entry which is preliminary data.</text>
</comment>
<evidence type="ECO:0000313" key="3">
    <source>
        <dbReference type="EMBL" id="GAA1709868.1"/>
    </source>
</evidence>
<proteinExistence type="predicted"/>
<dbReference type="InterPro" id="IPR050764">
    <property type="entry name" value="CbbQ/NirQ/NorQ/GpvN"/>
</dbReference>
<dbReference type="Pfam" id="PF17863">
    <property type="entry name" value="AAA_lid_2"/>
    <property type="match status" value="1"/>
</dbReference>
<dbReference type="InterPro" id="IPR041628">
    <property type="entry name" value="ChlI/MoxR_AAA_lid"/>
</dbReference>
<name>A0ABN2IQT8_9MICO</name>
<dbReference type="Gene3D" id="3.40.50.300">
    <property type="entry name" value="P-loop containing nucleotide triphosphate hydrolases"/>
    <property type="match status" value="1"/>
</dbReference>
<evidence type="ECO:0000313" key="4">
    <source>
        <dbReference type="Proteomes" id="UP001501138"/>
    </source>
</evidence>
<accession>A0ABN2IQT8</accession>
<evidence type="ECO:0000259" key="2">
    <source>
        <dbReference type="SMART" id="SM00382"/>
    </source>
</evidence>
<feature type="region of interest" description="Disordered" evidence="1">
    <location>
        <begin position="1"/>
        <end position="93"/>
    </location>
</feature>
<sequence>MTTPDDTPAARPAEPYRPAVPAVATPAAEPDRATPPPPGTAPVEPATDAAPAPPVEPVEPVEPAETRMSTGPTGEGPTLRPARDGAGPADVTAPSRELRTALAGVRGEVGKAVVGQDSAVTSLLIALLCSGHVLLEGVPGVAKTLLVRALGASLDLATKRVQFTPDLMPGDVTGSLVYDARTAEFSFREGPVFTNLLLADEINRTPPKTQASLLEAMEERQVSVDGVPRPLPSPFVVIATQNPVEHEGTYPLPEAQLDRFLLKVVLPVPDRDHEIEVLARHAAGFDPRDLAAAGVHAVAGEDVLARARAEVRRVQVAPEVLGYAVDVCRATRQSPSLSLGVSPRGATALLATSRAWAWLSGRSYVTPDDVKALAHPTLRHRVQLRPEAELEGVTAESVLSSVLASVPVPR</sequence>
<dbReference type="InterPro" id="IPR027417">
    <property type="entry name" value="P-loop_NTPase"/>
</dbReference>
<dbReference type="InterPro" id="IPR003593">
    <property type="entry name" value="AAA+_ATPase"/>
</dbReference>
<evidence type="ECO:0000256" key="1">
    <source>
        <dbReference type="SAM" id="MobiDB-lite"/>
    </source>
</evidence>
<dbReference type="InterPro" id="IPR011703">
    <property type="entry name" value="ATPase_AAA-3"/>
</dbReference>